<feature type="region of interest" description="Disordered" evidence="1">
    <location>
        <begin position="1"/>
        <end position="20"/>
    </location>
</feature>
<protein>
    <recommendedName>
        <fullName evidence="2">DUF6589 domain-containing protein</fullName>
    </recommendedName>
</protein>
<feature type="domain" description="DUF6589" evidence="2">
    <location>
        <begin position="14"/>
        <end position="335"/>
    </location>
</feature>
<dbReference type="AlphaFoldDB" id="A0A0C9X483"/>
<accession>A0A0C9X483</accession>
<evidence type="ECO:0000256" key="1">
    <source>
        <dbReference type="SAM" id="MobiDB-lite"/>
    </source>
</evidence>
<organism evidence="3 4">
    <name type="scientific">Laccaria amethystina LaAM-08-1</name>
    <dbReference type="NCBI Taxonomy" id="1095629"/>
    <lineage>
        <taxon>Eukaryota</taxon>
        <taxon>Fungi</taxon>
        <taxon>Dikarya</taxon>
        <taxon>Basidiomycota</taxon>
        <taxon>Agaricomycotina</taxon>
        <taxon>Agaricomycetes</taxon>
        <taxon>Agaricomycetidae</taxon>
        <taxon>Agaricales</taxon>
        <taxon>Agaricineae</taxon>
        <taxon>Hydnangiaceae</taxon>
        <taxon>Laccaria</taxon>
    </lineage>
</organism>
<evidence type="ECO:0000313" key="3">
    <source>
        <dbReference type="EMBL" id="KIJ96063.1"/>
    </source>
</evidence>
<dbReference type="HOGENOM" id="CLU_009487_6_1_1"/>
<proteinExistence type="predicted"/>
<feature type="region of interest" description="Disordered" evidence="1">
    <location>
        <begin position="379"/>
        <end position="411"/>
    </location>
</feature>
<reference evidence="4" key="2">
    <citation type="submission" date="2015-01" db="EMBL/GenBank/DDBJ databases">
        <title>Evolutionary Origins and Diversification of the Mycorrhizal Mutualists.</title>
        <authorList>
            <consortium name="DOE Joint Genome Institute"/>
            <consortium name="Mycorrhizal Genomics Consortium"/>
            <person name="Kohler A."/>
            <person name="Kuo A."/>
            <person name="Nagy L.G."/>
            <person name="Floudas D."/>
            <person name="Copeland A."/>
            <person name="Barry K.W."/>
            <person name="Cichocki N."/>
            <person name="Veneault-Fourrey C."/>
            <person name="LaButti K."/>
            <person name="Lindquist E.A."/>
            <person name="Lipzen A."/>
            <person name="Lundell T."/>
            <person name="Morin E."/>
            <person name="Murat C."/>
            <person name="Riley R."/>
            <person name="Ohm R."/>
            <person name="Sun H."/>
            <person name="Tunlid A."/>
            <person name="Henrissat B."/>
            <person name="Grigoriev I.V."/>
            <person name="Hibbett D.S."/>
            <person name="Martin F."/>
        </authorList>
    </citation>
    <scope>NUCLEOTIDE SEQUENCE [LARGE SCALE GENOMIC DNA]</scope>
    <source>
        <strain evidence="4">LaAM-08-1</strain>
    </source>
</reference>
<dbReference type="OrthoDB" id="4743193at2759"/>
<feature type="compositionally biased region" description="Acidic residues" evidence="1">
    <location>
        <begin position="395"/>
        <end position="411"/>
    </location>
</feature>
<name>A0A0C9X483_9AGAR</name>
<keyword evidence="4" id="KW-1185">Reference proteome</keyword>
<evidence type="ECO:0000313" key="4">
    <source>
        <dbReference type="Proteomes" id="UP000054477"/>
    </source>
</evidence>
<dbReference type="EMBL" id="KN838733">
    <property type="protein sequence ID" value="KIJ96063.1"/>
    <property type="molecule type" value="Genomic_DNA"/>
</dbReference>
<evidence type="ECO:0000259" key="2">
    <source>
        <dbReference type="Pfam" id="PF20231"/>
    </source>
</evidence>
<reference evidence="3 4" key="1">
    <citation type="submission" date="2014-04" db="EMBL/GenBank/DDBJ databases">
        <authorList>
            <consortium name="DOE Joint Genome Institute"/>
            <person name="Kuo A."/>
            <person name="Kohler A."/>
            <person name="Nagy L.G."/>
            <person name="Floudas D."/>
            <person name="Copeland A."/>
            <person name="Barry K.W."/>
            <person name="Cichocki N."/>
            <person name="Veneault-Fourrey C."/>
            <person name="LaButti K."/>
            <person name="Lindquist E.A."/>
            <person name="Lipzen A."/>
            <person name="Lundell T."/>
            <person name="Morin E."/>
            <person name="Murat C."/>
            <person name="Sun H."/>
            <person name="Tunlid A."/>
            <person name="Henrissat B."/>
            <person name="Grigoriev I.V."/>
            <person name="Hibbett D.S."/>
            <person name="Martin F."/>
            <person name="Nordberg H.P."/>
            <person name="Cantor M.N."/>
            <person name="Hua S.X."/>
        </authorList>
    </citation>
    <scope>NUCLEOTIDE SEQUENCE [LARGE SCALE GENOMIC DNA]</scope>
    <source>
        <strain evidence="3 4">LaAM-08-1</strain>
    </source>
</reference>
<gene>
    <name evidence="3" type="ORF">K443DRAFT_107777</name>
</gene>
<sequence>MFFLQSGVGDPNRTPGAQDPQNRVILISGDLLTIQHLRSLQTTRAEESTPWGRVQFMVVVMGLFHLKMACADAMWRIFIHNKAKEPGPNDLITHVGQIRPKETRKIETKPGFRRMHECIQHVGIVSRLEVWRLAAKDKFSGVATLEDFADLAPAWDVLQEMAAQIASRNPTPAKFSRMRARKVGERDQQLENMMLREAYFLLYEEISHGLNHGDIGRVESCFMPWALIFAGCGKHKYAAEMRRYLEDIHFVYPESLRRAIRMNILCNPTGKKGHFRPIDWVIEHNNLYIKRIYGGKFSNHTQERIMKESALIEVYKNIRIQFEQMFCLEHKTIRHSPPKMKNTFDKLGEYMQKESTHTEVIGRTAHNIIDAMAKGMHMAMTGHAPGGSGSSDSGELGDDAEEVDDDGSLDV</sequence>
<dbReference type="Pfam" id="PF20231">
    <property type="entry name" value="DUF6589"/>
    <property type="match status" value="1"/>
</dbReference>
<dbReference type="STRING" id="1095629.A0A0C9X483"/>
<dbReference type="InterPro" id="IPR046496">
    <property type="entry name" value="DUF6589"/>
</dbReference>
<dbReference type="Proteomes" id="UP000054477">
    <property type="component" value="Unassembled WGS sequence"/>
</dbReference>